<evidence type="ECO:0000313" key="1">
    <source>
        <dbReference type="EMBL" id="KAJ1186099.1"/>
    </source>
</evidence>
<comment type="caution">
    <text evidence="1">The sequence shown here is derived from an EMBL/GenBank/DDBJ whole genome shotgun (WGS) entry which is preliminary data.</text>
</comment>
<keyword evidence="2" id="KW-1185">Reference proteome</keyword>
<name>A0AAV7UDM5_PLEWA</name>
<protein>
    <submittedName>
        <fullName evidence="1">Uncharacterized protein</fullName>
    </submittedName>
</protein>
<accession>A0AAV7UDM5</accession>
<dbReference type="Proteomes" id="UP001066276">
    <property type="component" value="Chromosome 3_1"/>
</dbReference>
<evidence type="ECO:0000313" key="2">
    <source>
        <dbReference type="Proteomes" id="UP001066276"/>
    </source>
</evidence>
<sequence length="75" mass="7676">MIVTDGEIGRSDDKVIFIDVVDGFVVINNMVVVDNVVVVNGVGVNEESVDNLGISTDGVDIVCVAAIDGAVLAGD</sequence>
<dbReference type="AlphaFoldDB" id="A0AAV7UDM5"/>
<organism evidence="1 2">
    <name type="scientific">Pleurodeles waltl</name>
    <name type="common">Iberian ribbed newt</name>
    <dbReference type="NCBI Taxonomy" id="8319"/>
    <lineage>
        <taxon>Eukaryota</taxon>
        <taxon>Metazoa</taxon>
        <taxon>Chordata</taxon>
        <taxon>Craniata</taxon>
        <taxon>Vertebrata</taxon>
        <taxon>Euteleostomi</taxon>
        <taxon>Amphibia</taxon>
        <taxon>Batrachia</taxon>
        <taxon>Caudata</taxon>
        <taxon>Salamandroidea</taxon>
        <taxon>Salamandridae</taxon>
        <taxon>Pleurodelinae</taxon>
        <taxon>Pleurodeles</taxon>
    </lineage>
</organism>
<proteinExistence type="predicted"/>
<reference evidence="1" key="1">
    <citation type="journal article" date="2022" name="bioRxiv">
        <title>Sequencing and chromosome-scale assembly of the giantPleurodeles waltlgenome.</title>
        <authorList>
            <person name="Brown T."/>
            <person name="Elewa A."/>
            <person name="Iarovenko S."/>
            <person name="Subramanian E."/>
            <person name="Araus A.J."/>
            <person name="Petzold A."/>
            <person name="Susuki M."/>
            <person name="Suzuki K.-i.T."/>
            <person name="Hayashi T."/>
            <person name="Toyoda A."/>
            <person name="Oliveira C."/>
            <person name="Osipova E."/>
            <person name="Leigh N.D."/>
            <person name="Simon A."/>
            <person name="Yun M.H."/>
        </authorList>
    </citation>
    <scope>NUCLEOTIDE SEQUENCE</scope>
    <source>
        <strain evidence="1">20211129_DDA</strain>
        <tissue evidence="1">Liver</tissue>
    </source>
</reference>
<dbReference type="EMBL" id="JANPWB010000005">
    <property type="protein sequence ID" value="KAJ1186099.1"/>
    <property type="molecule type" value="Genomic_DNA"/>
</dbReference>
<gene>
    <name evidence="1" type="ORF">NDU88_002883</name>
</gene>